<dbReference type="InterPro" id="IPR036188">
    <property type="entry name" value="FAD/NAD-bd_sf"/>
</dbReference>
<dbReference type="Gene3D" id="3.90.700.10">
    <property type="entry name" value="Succinate dehydrogenase/fumarate reductase flavoprotein, catalytic domain"/>
    <property type="match status" value="1"/>
</dbReference>
<dbReference type="NCBIfam" id="NF006567">
    <property type="entry name" value="PRK09077.1"/>
    <property type="match status" value="1"/>
</dbReference>
<evidence type="ECO:0000256" key="6">
    <source>
        <dbReference type="ARBA" id="ARBA00022642"/>
    </source>
</evidence>
<dbReference type="InterPro" id="IPR015939">
    <property type="entry name" value="Fum_Rdtase/Succ_DH_flav-like_C"/>
</dbReference>
<comment type="pathway">
    <text evidence="2 11">Cofactor biosynthesis; NAD(+) biosynthesis; iminoaspartate from L-aspartate (oxidase route): step 1/1.</text>
</comment>
<dbReference type="EMBL" id="JBHUEQ010000003">
    <property type="protein sequence ID" value="MFD1744279.1"/>
    <property type="molecule type" value="Genomic_DNA"/>
</dbReference>
<evidence type="ECO:0000256" key="10">
    <source>
        <dbReference type="NCBIfam" id="TIGR00551"/>
    </source>
</evidence>
<evidence type="ECO:0000256" key="5">
    <source>
        <dbReference type="ARBA" id="ARBA00022630"/>
    </source>
</evidence>
<gene>
    <name evidence="14" type="primary">nadB</name>
    <name evidence="14" type="ORF">ACFSE1_02285</name>
</gene>
<keyword evidence="7 11" id="KW-0274">FAD</keyword>
<dbReference type="InterPro" id="IPR037099">
    <property type="entry name" value="Fum_R/Succ_DH_flav-like_C_sf"/>
</dbReference>
<dbReference type="Pfam" id="PF02910">
    <property type="entry name" value="Succ_DH_flav_C"/>
    <property type="match status" value="1"/>
</dbReference>
<evidence type="ECO:0000313" key="15">
    <source>
        <dbReference type="Proteomes" id="UP001597322"/>
    </source>
</evidence>
<evidence type="ECO:0000259" key="13">
    <source>
        <dbReference type="Pfam" id="PF02910"/>
    </source>
</evidence>
<evidence type="ECO:0000259" key="12">
    <source>
        <dbReference type="Pfam" id="PF00890"/>
    </source>
</evidence>
<evidence type="ECO:0000256" key="8">
    <source>
        <dbReference type="ARBA" id="ARBA00023002"/>
    </source>
</evidence>
<evidence type="ECO:0000256" key="1">
    <source>
        <dbReference type="ARBA" id="ARBA00001974"/>
    </source>
</evidence>
<reference evidence="15" key="1">
    <citation type="journal article" date="2019" name="Int. J. Syst. Evol. Microbiol.">
        <title>The Global Catalogue of Microorganisms (GCM) 10K type strain sequencing project: providing services to taxonomists for standard genome sequencing and annotation.</title>
        <authorList>
            <consortium name="The Broad Institute Genomics Platform"/>
            <consortium name="The Broad Institute Genome Sequencing Center for Infectious Disease"/>
            <person name="Wu L."/>
            <person name="Ma J."/>
        </authorList>
    </citation>
    <scope>NUCLEOTIDE SEQUENCE [LARGE SCALE GENOMIC DNA]</scope>
    <source>
        <strain evidence="15">CG52</strain>
    </source>
</reference>
<dbReference type="PANTHER" id="PTHR42716">
    <property type="entry name" value="L-ASPARTATE OXIDASE"/>
    <property type="match status" value="1"/>
</dbReference>
<comment type="catalytic activity">
    <reaction evidence="9">
        <text>L-aspartate + O2 = iminosuccinate + H2O2</text>
        <dbReference type="Rhea" id="RHEA:25876"/>
        <dbReference type="ChEBI" id="CHEBI:15379"/>
        <dbReference type="ChEBI" id="CHEBI:16240"/>
        <dbReference type="ChEBI" id="CHEBI:29991"/>
        <dbReference type="ChEBI" id="CHEBI:77875"/>
        <dbReference type="EC" id="1.4.3.16"/>
    </reaction>
    <physiologicalReaction direction="left-to-right" evidence="9">
        <dbReference type="Rhea" id="RHEA:25877"/>
    </physiologicalReaction>
</comment>
<feature type="domain" description="Fumarate reductase/succinate dehydrogenase flavoprotein-like C-terminal" evidence="13">
    <location>
        <begin position="429"/>
        <end position="510"/>
    </location>
</feature>
<evidence type="ECO:0000256" key="3">
    <source>
        <dbReference type="ARBA" id="ARBA00008562"/>
    </source>
</evidence>
<dbReference type="SUPFAM" id="SSF46977">
    <property type="entry name" value="Succinate dehydrogenase/fumarate reductase flavoprotein C-terminal domain"/>
    <property type="match status" value="1"/>
</dbReference>
<proteinExistence type="inferred from homology"/>
<comment type="function">
    <text evidence="11">Catalyzes the oxidation of L-aspartate to iminoaspartate.</text>
</comment>
<name>A0ABW4LZG8_9HYPH</name>
<evidence type="ECO:0000256" key="7">
    <source>
        <dbReference type="ARBA" id="ARBA00022827"/>
    </source>
</evidence>
<feature type="domain" description="FAD-dependent oxidoreductase 2 FAD-binding" evidence="12">
    <location>
        <begin position="11"/>
        <end position="382"/>
    </location>
</feature>
<keyword evidence="5 11" id="KW-0285">Flavoprotein</keyword>
<keyword evidence="15" id="KW-1185">Reference proteome</keyword>
<protein>
    <recommendedName>
        <fullName evidence="4 10">L-aspartate oxidase</fullName>
        <ecNumber evidence="4 10">1.4.3.16</ecNumber>
    </recommendedName>
</protein>
<dbReference type="Gene3D" id="3.50.50.60">
    <property type="entry name" value="FAD/NAD(P)-binding domain"/>
    <property type="match status" value="1"/>
</dbReference>
<accession>A0ABW4LZG8</accession>
<comment type="subcellular location">
    <subcellularLocation>
        <location evidence="11">Cytoplasm</location>
    </subcellularLocation>
</comment>
<dbReference type="Gene3D" id="1.20.58.100">
    <property type="entry name" value="Fumarate reductase/succinate dehydrogenase flavoprotein-like, C-terminal domain"/>
    <property type="match status" value="1"/>
</dbReference>
<comment type="cofactor">
    <cofactor evidence="1 11">
        <name>FAD</name>
        <dbReference type="ChEBI" id="CHEBI:57692"/>
    </cofactor>
</comment>
<comment type="caution">
    <text evidence="14">The sequence shown here is derived from an EMBL/GenBank/DDBJ whole genome shotgun (WGS) entry which is preliminary data.</text>
</comment>
<evidence type="ECO:0000313" key="14">
    <source>
        <dbReference type="EMBL" id="MFD1744279.1"/>
    </source>
</evidence>
<dbReference type="RefSeq" id="WP_377395943.1">
    <property type="nucleotide sequence ID" value="NZ_JBHUEQ010000003.1"/>
</dbReference>
<dbReference type="PANTHER" id="PTHR42716:SF2">
    <property type="entry name" value="L-ASPARTATE OXIDASE, CHLOROPLASTIC"/>
    <property type="match status" value="1"/>
</dbReference>
<dbReference type="Pfam" id="PF00890">
    <property type="entry name" value="FAD_binding_2"/>
    <property type="match status" value="1"/>
</dbReference>
<organism evidence="14 15">
    <name type="scientific">Rhizobium helianthi</name>
    <dbReference type="NCBI Taxonomy" id="1132695"/>
    <lineage>
        <taxon>Bacteria</taxon>
        <taxon>Pseudomonadati</taxon>
        <taxon>Pseudomonadota</taxon>
        <taxon>Alphaproteobacteria</taxon>
        <taxon>Hyphomicrobiales</taxon>
        <taxon>Rhizobiaceae</taxon>
        <taxon>Rhizobium/Agrobacterium group</taxon>
        <taxon>Rhizobium</taxon>
    </lineage>
</organism>
<evidence type="ECO:0000256" key="2">
    <source>
        <dbReference type="ARBA" id="ARBA00004950"/>
    </source>
</evidence>
<dbReference type="EC" id="1.4.3.16" evidence="4 10"/>
<dbReference type="SUPFAM" id="SSF56425">
    <property type="entry name" value="Succinate dehydrogenase/fumarate reductase flavoprotein, catalytic domain"/>
    <property type="match status" value="1"/>
</dbReference>
<dbReference type="GO" id="GO:0008734">
    <property type="term" value="F:L-aspartate oxidase activity"/>
    <property type="evidence" value="ECO:0007669"/>
    <property type="project" value="UniProtKB-EC"/>
</dbReference>
<dbReference type="InterPro" id="IPR003953">
    <property type="entry name" value="FAD-dep_OxRdtase_2_FAD-bd"/>
</dbReference>
<evidence type="ECO:0000256" key="11">
    <source>
        <dbReference type="RuleBase" id="RU362049"/>
    </source>
</evidence>
<dbReference type="InterPro" id="IPR027477">
    <property type="entry name" value="Succ_DH/fumarate_Rdtase_cat_sf"/>
</dbReference>
<evidence type="ECO:0000256" key="4">
    <source>
        <dbReference type="ARBA" id="ARBA00012173"/>
    </source>
</evidence>
<comment type="similarity">
    <text evidence="3 11">Belongs to the FAD-dependent oxidoreductase 2 family. NadB subfamily.</text>
</comment>
<keyword evidence="8 11" id="KW-0560">Oxidoreductase</keyword>
<sequence length="530" mass="57579">MTDLCIDLSYDVVIVGGGLAGQALALSVADQKRVLLISKNPLEAAASNYAQGGISAVYGAHDSHEKHIEDTLVAGCHLNDRENTRFIVEGGLDAVQWLIAQGVPFTKDGEDYHLTREGGHGERRILHVDDMTGRGIQQTLTGRLKNHGNITLLEHYTVVDLITTEDGKRCIGVTLLDAMGNARRIAAGATVLATGGVGAIFQHATSPSSTIGDGVALAWRAGCRVANMEFLQFHPTCMYYPGGEAFLITEAVRGEGGLLKRADGTRFMDDYDPRAELAPRDVVSRAIYAEMKKTGQPCVYLDISHKTPEFVRSHFPNIYRICLERGIDITRQPIPVTPASHYTCGGIFAGHDGKTDLEQLLCLGEAAYTGLHGANRLASNSLLECVVMARAAAEAILADHVSIPVLPLPTGGPRALASSKEDFLRLMKQEIRALMWNYVGIVRSTFSLRAAARRLDVIRQEVFALLEARSPCVELIEARNLVITADLIIRSALSRKESRGCHYNTDFPDMATEAEPTVLMPHTDQQSIAA</sequence>
<dbReference type="Proteomes" id="UP001597322">
    <property type="component" value="Unassembled WGS sequence"/>
</dbReference>
<dbReference type="SUPFAM" id="SSF51905">
    <property type="entry name" value="FAD/NAD(P)-binding domain"/>
    <property type="match status" value="1"/>
</dbReference>
<dbReference type="NCBIfam" id="TIGR00551">
    <property type="entry name" value="nadB"/>
    <property type="match status" value="1"/>
</dbReference>
<keyword evidence="6 11" id="KW-0662">Pyridine nucleotide biosynthesis</keyword>
<evidence type="ECO:0000256" key="9">
    <source>
        <dbReference type="ARBA" id="ARBA00048305"/>
    </source>
</evidence>
<dbReference type="InterPro" id="IPR005288">
    <property type="entry name" value="NadB"/>
</dbReference>